<gene>
    <name evidence="2" type="ORF">MNBD_ALPHA12-237</name>
</gene>
<reference evidence="2" key="1">
    <citation type="submission" date="2018-06" db="EMBL/GenBank/DDBJ databases">
        <authorList>
            <person name="Zhirakovskaya E."/>
        </authorList>
    </citation>
    <scope>NUCLEOTIDE SEQUENCE</scope>
</reference>
<dbReference type="SMART" id="SM00710">
    <property type="entry name" value="PbH1"/>
    <property type="match status" value="6"/>
</dbReference>
<accession>A0A3B0TD99</accession>
<feature type="domain" description="Right handed beta helix" evidence="1">
    <location>
        <begin position="196"/>
        <end position="364"/>
    </location>
</feature>
<dbReference type="InterPro" id="IPR011050">
    <property type="entry name" value="Pectin_lyase_fold/virulence"/>
</dbReference>
<dbReference type="InterPro" id="IPR039448">
    <property type="entry name" value="Beta_helix"/>
</dbReference>
<dbReference type="InterPro" id="IPR022388">
    <property type="entry name" value="CHP03808"/>
</dbReference>
<dbReference type="AlphaFoldDB" id="A0A3B0TD99"/>
<dbReference type="SUPFAM" id="SSF51126">
    <property type="entry name" value="Pectin lyase-like"/>
    <property type="match status" value="1"/>
</dbReference>
<dbReference type="EMBL" id="UOEO01000054">
    <property type="protein sequence ID" value="VAW16621.1"/>
    <property type="molecule type" value="Genomic_DNA"/>
</dbReference>
<dbReference type="NCBIfam" id="TIGR03807">
    <property type="entry name" value="RR_fam_repeat"/>
    <property type="match status" value="2"/>
</dbReference>
<dbReference type="NCBIfam" id="TIGR03808">
    <property type="entry name" value="RR_plus_rpt_1"/>
    <property type="match status" value="1"/>
</dbReference>
<dbReference type="InterPro" id="IPR012334">
    <property type="entry name" value="Pectin_lyas_fold"/>
</dbReference>
<dbReference type="InterPro" id="IPR006626">
    <property type="entry name" value="PbH1"/>
</dbReference>
<evidence type="ECO:0000313" key="2">
    <source>
        <dbReference type="EMBL" id="VAW16621.1"/>
    </source>
</evidence>
<protein>
    <recommendedName>
        <fullName evidence="1">Right handed beta helix domain-containing protein</fullName>
    </recommendedName>
</protein>
<dbReference type="InterPro" id="IPR022444">
    <property type="entry name" value="Cofactor-bd_rpt"/>
</dbReference>
<dbReference type="PANTHER" id="PTHR36453:SF1">
    <property type="entry name" value="RIGHT HANDED BETA HELIX DOMAIN-CONTAINING PROTEIN"/>
    <property type="match status" value="1"/>
</dbReference>
<dbReference type="Pfam" id="PF13229">
    <property type="entry name" value="Beta_helix"/>
    <property type="match status" value="1"/>
</dbReference>
<proteinExistence type="predicted"/>
<dbReference type="Gene3D" id="2.160.20.10">
    <property type="entry name" value="Single-stranded right-handed beta-helix, Pectin lyase-like"/>
    <property type="match status" value="2"/>
</dbReference>
<dbReference type="PANTHER" id="PTHR36453">
    <property type="entry name" value="SECRETED PROTEIN-RELATED"/>
    <property type="match status" value="1"/>
</dbReference>
<evidence type="ECO:0000259" key="1">
    <source>
        <dbReference type="Pfam" id="PF13229"/>
    </source>
</evidence>
<sequence length="441" mass="45780">MSLPTSRRALLLGLGATGFGLKSAVAKNTGMLDAAEFGMVADSASDQSENFQRLVDYAATSGKALILGGGTFRVGNIALTSNLTISGLRGATLLKGYGGQPVLSANRIKNLKITDILIDGADIGANNLLEIKQCRNFSLEALELINSAGNGIGATQCQGMIRNCTISNINQSAIHLQNSASMIVSQNRISNCANGGIRVWRSENGYDGTIVTNNRISGIGSLSGNGQNGNGINIFKADNVIVANNVIDNCNFSAIRANSTNNTIIKANQCSDCREVAIFSEFAFTGSMIAGNIIDKAAAGISITNFNDGGRLAICANNIVRNILPFSPTNPDTRPVGIFVEADSAVSANLVDNVPGTGIALGWGPYLRNVMAANNIVRQTEIGIAVSVAQGAGFAKINGNMISGASRAALAGTAWRDIVSADLVMDAARFANISLSNNSAN</sequence>
<name>A0A3B0TD99_9ZZZZ</name>
<organism evidence="2">
    <name type="scientific">hydrothermal vent metagenome</name>
    <dbReference type="NCBI Taxonomy" id="652676"/>
    <lineage>
        <taxon>unclassified sequences</taxon>
        <taxon>metagenomes</taxon>
        <taxon>ecological metagenomes</taxon>
    </lineage>
</organism>